<protein>
    <submittedName>
        <fullName evidence="3">Uncharacterized protein</fullName>
    </submittedName>
</protein>
<keyword evidence="1" id="KW-1133">Transmembrane helix</keyword>
<keyword evidence="1" id="KW-0472">Membrane</keyword>
<keyword evidence="1" id="KW-0812">Transmembrane</keyword>
<reference evidence="3" key="1">
    <citation type="submission" date="2017-02" db="UniProtKB">
        <authorList>
            <consortium name="WormBaseParasite"/>
        </authorList>
    </citation>
    <scope>IDENTIFICATION</scope>
</reference>
<sequence length="65" mass="7987">MKNSAKDKKTQTLKEFQKALLYCSKRYIFTIKIKLVMCLHEKKKKNLNNYKFHCFFVNIIFFIYL</sequence>
<accession>A0A0N5BY82</accession>
<dbReference type="WBParaSite" id="SPAL_0001074350.1">
    <property type="protein sequence ID" value="SPAL_0001074350.1"/>
    <property type="gene ID" value="SPAL_0001074350"/>
</dbReference>
<proteinExistence type="predicted"/>
<evidence type="ECO:0000313" key="3">
    <source>
        <dbReference type="WBParaSite" id="SPAL_0001074350.1"/>
    </source>
</evidence>
<keyword evidence="2" id="KW-1185">Reference proteome</keyword>
<dbReference type="Proteomes" id="UP000046392">
    <property type="component" value="Unplaced"/>
</dbReference>
<evidence type="ECO:0000313" key="2">
    <source>
        <dbReference type="Proteomes" id="UP000046392"/>
    </source>
</evidence>
<dbReference type="AlphaFoldDB" id="A0A0N5BY82"/>
<name>A0A0N5BY82_STREA</name>
<evidence type="ECO:0000256" key="1">
    <source>
        <dbReference type="SAM" id="Phobius"/>
    </source>
</evidence>
<organism evidence="2 3">
    <name type="scientific">Strongyloides papillosus</name>
    <name type="common">Intestinal threadworm</name>
    <dbReference type="NCBI Taxonomy" id="174720"/>
    <lineage>
        <taxon>Eukaryota</taxon>
        <taxon>Metazoa</taxon>
        <taxon>Ecdysozoa</taxon>
        <taxon>Nematoda</taxon>
        <taxon>Chromadorea</taxon>
        <taxon>Rhabditida</taxon>
        <taxon>Tylenchina</taxon>
        <taxon>Panagrolaimomorpha</taxon>
        <taxon>Strongyloidoidea</taxon>
        <taxon>Strongyloididae</taxon>
        <taxon>Strongyloides</taxon>
    </lineage>
</organism>
<feature type="transmembrane region" description="Helical" evidence="1">
    <location>
        <begin position="47"/>
        <end position="64"/>
    </location>
</feature>